<name>A0A2A5SZD2_9GAMM</name>
<dbReference type="AlphaFoldDB" id="A0A2A5SZD2"/>
<keyword evidence="2" id="KW-1185">Reference proteome</keyword>
<protein>
    <submittedName>
        <fullName evidence="1">Uncharacterized protein</fullName>
    </submittedName>
</protein>
<organism evidence="1 2">
    <name type="scientific">Candidatus Enterovibrio escicola</name>
    <dbReference type="NCBI Taxonomy" id="1927127"/>
    <lineage>
        <taxon>Bacteria</taxon>
        <taxon>Pseudomonadati</taxon>
        <taxon>Pseudomonadota</taxon>
        <taxon>Gammaproteobacteria</taxon>
        <taxon>Vibrionales</taxon>
        <taxon>Vibrionaceae</taxon>
        <taxon>Enterovibrio</taxon>
    </lineage>
</organism>
<proteinExistence type="predicted"/>
<evidence type="ECO:0000313" key="1">
    <source>
        <dbReference type="EMBL" id="PCS21240.1"/>
    </source>
</evidence>
<dbReference type="Proteomes" id="UP000219020">
    <property type="component" value="Unassembled WGS sequence"/>
</dbReference>
<evidence type="ECO:0000313" key="2">
    <source>
        <dbReference type="Proteomes" id="UP000219020"/>
    </source>
</evidence>
<sequence length="95" mass="11086">MAEQLRIPFYNHSNQKRLYSGFMVLEEACLLDLIQAHFKTDECESAVIVFIHTHSPNGNYNLHLHVILAEGAFFSSNQDWKGFKHLLLSQLRLLW</sequence>
<comment type="caution">
    <text evidence="1">The sequence shown here is derived from an EMBL/GenBank/DDBJ whole genome shotgun (WGS) entry which is preliminary data.</text>
</comment>
<reference evidence="2" key="1">
    <citation type="submission" date="2017-04" db="EMBL/GenBank/DDBJ databases">
        <title>Genome evolution of the luminous symbionts of deep sea anglerfish.</title>
        <authorList>
            <person name="Hendry T.A."/>
        </authorList>
    </citation>
    <scope>NUCLEOTIDE SEQUENCE [LARGE SCALE GENOMIC DNA]</scope>
</reference>
<gene>
    <name evidence="1" type="ORF">BTN49_3128</name>
</gene>
<dbReference type="EMBL" id="NBYY01000036">
    <property type="protein sequence ID" value="PCS21240.1"/>
    <property type="molecule type" value="Genomic_DNA"/>
</dbReference>
<accession>A0A2A5SZD2</accession>